<accession>A0A2I0VZ76</accession>
<reference evidence="1 2" key="2">
    <citation type="journal article" date="2017" name="Nature">
        <title>The Apostasia genome and the evolution of orchids.</title>
        <authorList>
            <person name="Zhang G.Q."/>
            <person name="Liu K.W."/>
            <person name="Li Z."/>
            <person name="Lohaus R."/>
            <person name="Hsiao Y.Y."/>
            <person name="Niu S.C."/>
            <person name="Wang J.Y."/>
            <person name="Lin Y.C."/>
            <person name="Xu Q."/>
            <person name="Chen L.J."/>
            <person name="Yoshida K."/>
            <person name="Fujiwara S."/>
            <person name="Wang Z.W."/>
            <person name="Zhang Y.Q."/>
            <person name="Mitsuda N."/>
            <person name="Wang M."/>
            <person name="Liu G.H."/>
            <person name="Pecoraro L."/>
            <person name="Huang H.X."/>
            <person name="Xiao X.J."/>
            <person name="Lin M."/>
            <person name="Wu X.Y."/>
            <person name="Wu W.L."/>
            <person name="Chen Y.Y."/>
            <person name="Chang S.B."/>
            <person name="Sakamoto S."/>
            <person name="Ohme-Takagi M."/>
            <person name="Yagi M."/>
            <person name="Zeng S.J."/>
            <person name="Shen C.Y."/>
            <person name="Yeh C.M."/>
            <person name="Luo Y.B."/>
            <person name="Tsai W.C."/>
            <person name="Van de Peer Y."/>
            <person name="Liu Z.J."/>
        </authorList>
    </citation>
    <scope>NUCLEOTIDE SEQUENCE [LARGE SCALE GENOMIC DNA]</scope>
    <source>
        <tissue evidence="1">The whole plant</tissue>
    </source>
</reference>
<protein>
    <submittedName>
        <fullName evidence="1">Putative polygalacturonase</fullName>
    </submittedName>
</protein>
<dbReference type="EMBL" id="KZ503053">
    <property type="protein sequence ID" value="PKU68712.1"/>
    <property type="molecule type" value="Genomic_DNA"/>
</dbReference>
<proteinExistence type="predicted"/>
<organism evidence="1 2">
    <name type="scientific">Dendrobium catenatum</name>
    <dbReference type="NCBI Taxonomy" id="906689"/>
    <lineage>
        <taxon>Eukaryota</taxon>
        <taxon>Viridiplantae</taxon>
        <taxon>Streptophyta</taxon>
        <taxon>Embryophyta</taxon>
        <taxon>Tracheophyta</taxon>
        <taxon>Spermatophyta</taxon>
        <taxon>Magnoliopsida</taxon>
        <taxon>Liliopsida</taxon>
        <taxon>Asparagales</taxon>
        <taxon>Orchidaceae</taxon>
        <taxon>Epidendroideae</taxon>
        <taxon>Malaxideae</taxon>
        <taxon>Dendrobiinae</taxon>
        <taxon>Dendrobium</taxon>
    </lineage>
</organism>
<dbReference type="Proteomes" id="UP000233837">
    <property type="component" value="Unassembled WGS sequence"/>
</dbReference>
<evidence type="ECO:0000313" key="1">
    <source>
        <dbReference type="EMBL" id="PKU68712.1"/>
    </source>
</evidence>
<sequence>MSGGIQDVRTENIVDVNSEVAVSIKTAIAHGGFVRDIFVQGRQPPHHEIRFLDYWQLRKPRRQPLGP</sequence>
<dbReference type="AlphaFoldDB" id="A0A2I0VZ76"/>
<gene>
    <name evidence="1" type="ORF">MA16_Dca009775</name>
</gene>
<keyword evidence="2" id="KW-1185">Reference proteome</keyword>
<evidence type="ECO:0000313" key="2">
    <source>
        <dbReference type="Proteomes" id="UP000233837"/>
    </source>
</evidence>
<name>A0A2I0VZ76_9ASPA</name>
<reference evidence="1 2" key="1">
    <citation type="journal article" date="2016" name="Sci. Rep.">
        <title>The Dendrobium catenatum Lindl. genome sequence provides insights into polysaccharide synthase, floral development and adaptive evolution.</title>
        <authorList>
            <person name="Zhang G.Q."/>
            <person name="Xu Q."/>
            <person name="Bian C."/>
            <person name="Tsai W.C."/>
            <person name="Yeh C.M."/>
            <person name="Liu K.W."/>
            <person name="Yoshida K."/>
            <person name="Zhang L.S."/>
            <person name="Chang S.B."/>
            <person name="Chen F."/>
            <person name="Shi Y."/>
            <person name="Su Y.Y."/>
            <person name="Zhang Y.Q."/>
            <person name="Chen L.J."/>
            <person name="Yin Y."/>
            <person name="Lin M."/>
            <person name="Huang H."/>
            <person name="Deng H."/>
            <person name="Wang Z.W."/>
            <person name="Zhu S.L."/>
            <person name="Zhao X."/>
            <person name="Deng C."/>
            <person name="Niu S.C."/>
            <person name="Huang J."/>
            <person name="Wang M."/>
            <person name="Liu G.H."/>
            <person name="Yang H.J."/>
            <person name="Xiao X.J."/>
            <person name="Hsiao Y.Y."/>
            <person name="Wu W.L."/>
            <person name="Chen Y.Y."/>
            <person name="Mitsuda N."/>
            <person name="Ohme-Takagi M."/>
            <person name="Luo Y.B."/>
            <person name="Van de Peer Y."/>
            <person name="Liu Z.J."/>
        </authorList>
    </citation>
    <scope>NUCLEOTIDE SEQUENCE [LARGE SCALE GENOMIC DNA]</scope>
    <source>
        <tissue evidence="1">The whole plant</tissue>
    </source>
</reference>